<dbReference type="GO" id="GO:0030674">
    <property type="term" value="F:protein-macromolecule adaptor activity"/>
    <property type="evidence" value="ECO:0007669"/>
    <property type="project" value="TreeGrafter"/>
</dbReference>
<dbReference type="PANTHER" id="PTHR11188">
    <property type="entry name" value="ARRESTIN DOMAIN CONTAINING PROTEIN"/>
    <property type="match status" value="1"/>
</dbReference>
<dbReference type="InterPro" id="IPR011021">
    <property type="entry name" value="Arrestin-like_N"/>
</dbReference>
<dbReference type="EMBL" id="LT598481">
    <property type="protein sequence ID" value="SCU89848.1"/>
    <property type="molecule type" value="Genomic_DNA"/>
</dbReference>
<feature type="domain" description="Arrestin-like N-terminal" evidence="1">
    <location>
        <begin position="16"/>
        <end position="124"/>
    </location>
</feature>
<dbReference type="Proteomes" id="UP000191144">
    <property type="component" value="Chromosome E"/>
</dbReference>
<proteinExistence type="predicted"/>
<name>A0A1G4JHG2_9SACH</name>
<dbReference type="AlphaFoldDB" id="A0A1G4JHG2"/>
<evidence type="ECO:0000313" key="2">
    <source>
        <dbReference type="EMBL" id="SCU89848.1"/>
    </source>
</evidence>
<keyword evidence="3" id="KW-1185">Reference proteome</keyword>
<dbReference type="GO" id="GO:0070086">
    <property type="term" value="P:ubiquitin-dependent endocytosis"/>
    <property type="evidence" value="ECO:0007669"/>
    <property type="project" value="TreeGrafter"/>
</dbReference>
<dbReference type="GO" id="GO:0005829">
    <property type="term" value="C:cytosol"/>
    <property type="evidence" value="ECO:0007669"/>
    <property type="project" value="TreeGrafter"/>
</dbReference>
<evidence type="ECO:0000313" key="3">
    <source>
        <dbReference type="Proteomes" id="UP000191144"/>
    </source>
</evidence>
<sequence>MAPALKLVLKPPCNGEFYTMEDVISGEFILDLEKPLSIREIVIKLVGSSETLVRPGEHSTNGTRTSLQVPLEDQHSVHEIMNSEVSVFPPQNVKTAMQGSKKAFKVEQGSYTFRFDFEFPDTPLCLATHPKKLYTFLSNEPNIGLPPSFNNALKTEEVQNLDIYFYSLGKVEYYVEAVVLTGNEDSWFKPFRAASPALKRTFELIPSNFAQKQLQTIMQSANSTPVMTFLSKFDVTFEDDDIRLWLEVRSRQLRSIYRLDYLFLPGCNKFDQIFLIMPLPLPEGSDLRIVGVEINLIEFVTYLAGGRSNSNLNSLRLAKTNADLQIDLSRSYTNSDGDQECLIDIADIETLSKLRFNEEDYRHRGNRLYSLITCNIRRLFKFQLFLHMTLNGRDKFQFEVLTDFVNVFCESVTVEAHPPAYAEEEQLPSYK</sequence>
<organism evidence="2 3">
    <name type="scientific">Lachancea meyersii CBS 8951</name>
    <dbReference type="NCBI Taxonomy" id="1266667"/>
    <lineage>
        <taxon>Eukaryota</taxon>
        <taxon>Fungi</taxon>
        <taxon>Dikarya</taxon>
        <taxon>Ascomycota</taxon>
        <taxon>Saccharomycotina</taxon>
        <taxon>Saccharomycetes</taxon>
        <taxon>Saccharomycetales</taxon>
        <taxon>Saccharomycetaceae</taxon>
        <taxon>Lachancea</taxon>
    </lineage>
</organism>
<dbReference type="GO" id="GO:0031625">
    <property type="term" value="F:ubiquitin protein ligase binding"/>
    <property type="evidence" value="ECO:0007669"/>
    <property type="project" value="TreeGrafter"/>
</dbReference>
<dbReference type="Pfam" id="PF00339">
    <property type="entry name" value="Arrestin_N"/>
    <property type="match status" value="1"/>
</dbReference>
<gene>
    <name evidence="2" type="ORF">LAME_0E05842G</name>
</gene>
<dbReference type="InterPro" id="IPR050357">
    <property type="entry name" value="Arrestin_domain-protein"/>
</dbReference>
<evidence type="ECO:0000259" key="1">
    <source>
        <dbReference type="Pfam" id="PF00339"/>
    </source>
</evidence>
<dbReference type="OrthoDB" id="3365616at2759"/>
<dbReference type="InterPro" id="IPR014752">
    <property type="entry name" value="Arrestin-like_C"/>
</dbReference>
<dbReference type="Gene3D" id="2.60.40.640">
    <property type="match status" value="1"/>
</dbReference>
<accession>A0A1G4JHG2</accession>
<dbReference type="CDD" id="cd22952">
    <property type="entry name" value="ART10-like"/>
    <property type="match status" value="1"/>
</dbReference>
<reference evidence="3" key="1">
    <citation type="submission" date="2016-03" db="EMBL/GenBank/DDBJ databases">
        <authorList>
            <person name="Devillers Hugo."/>
        </authorList>
    </citation>
    <scope>NUCLEOTIDE SEQUENCE [LARGE SCALE GENOMIC DNA]</scope>
</reference>
<protein>
    <submittedName>
        <fullName evidence="2">LAME_0E05842g1_1</fullName>
    </submittedName>
</protein>
<dbReference type="PANTHER" id="PTHR11188:SF174">
    <property type="entry name" value="ARRESTIN-RELATED TRAFFICKING ADAPTER 10-RELATED"/>
    <property type="match status" value="1"/>
</dbReference>